<comment type="subcellular location">
    <subcellularLocation>
        <location evidence="3">Cytoplasm</location>
    </subcellularLocation>
    <text evidence="3">The tmRNA-SmpB complex associates with stalled 70S ribosomes.</text>
</comment>
<proteinExistence type="inferred from homology"/>
<evidence type="ECO:0000256" key="3">
    <source>
        <dbReference type="HAMAP-Rule" id="MF_00023"/>
    </source>
</evidence>
<dbReference type="Proteomes" id="UP000266262">
    <property type="component" value="Unassembled WGS sequence"/>
</dbReference>
<comment type="function">
    <text evidence="3">Required for rescue of stalled ribosomes mediated by trans-translation. Binds to transfer-messenger RNA (tmRNA), required for stable association of tmRNA with ribosomes. tmRNA and SmpB together mimic tRNA shape, replacing the anticodon stem-loop with SmpB. tmRNA is encoded by the ssrA gene; the 2 termini fold to resemble tRNA(Ala) and it encodes a 'tag peptide', a short internal open reading frame. During trans-translation Ala-aminoacylated tmRNA acts like a tRNA, entering the A-site of stalled ribosomes, displacing the stalled mRNA. The ribosome then switches to translate the ORF on the tmRNA; the nascent peptide is terminated with the 'tag peptide' encoded by the tmRNA and targeted for degradation. The ribosome is freed to recommence translation, which seems to be the essential function of trans-translation.</text>
</comment>
<organism evidence="4 6">
    <name type="scientific">Dialister pneumosintes</name>
    <dbReference type="NCBI Taxonomy" id="39950"/>
    <lineage>
        <taxon>Bacteria</taxon>
        <taxon>Bacillati</taxon>
        <taxon>Bacillota</taxon>
        <taxon>Negativicutes</taxon>
        <taxon>Veillonellales</taxon>
        <taxon>Veillonellaceae</taxon>
        <taxon>Dialister</taxon>
    </lineage>
</organism>
<dbReference type="STRING" id="39950.BCB69_03290"/>
<dbReference type="KEGG" id="dpn:BCB69_03290"/>
<evidence type="ECO:0000256" key="1">
    <source>
        <dbReference type="ARBA" id="ARBA00022490"/>
    </source>
</evidence>
<comment type="similarity">
    <text evidence="3">Belongs to the SmpB family.</text>
</comment>
<evidence type="ECO:0000313" key="7">
    <source>
        <dbReference type="Proteomes" id="UP000266262"/>
    </source>
</evidence>
<dbReference type="Pfam" id="PF01668">
    <property type="entry name" value="SmpB"/>
    <property type="match status" value="1"/>
</dbReference>
<dbReference type="NCBIfam" id="TIGR00086">
    <property type="entry name" value="smpB"/>
    <property type="match status" value="1"/>
</dbReference>
<dbReference type="PANTHER" id="PTHR30308">
    <property type="entry name" value="TMRNA-BINDING COMPONENT OF TRANS-TRANSLATION TAGGING COMPLEX"/>
    <property type="match status" value="1"/>
</dbReference>
<dbReference type="InterPro" id="IPR023620">
    <property type="entry name" value="SmpB"/>
</dbReference>
<accession>A0A1B3WDM9</accession>
<dbReference type="NCBIfam" id="NF003843">
    <property type="entry name" value="PRK05422.1"/>
    <property type="match status" value="1"/>
</dbReference>
<dbReference type="PROSITE" id="PS01317">
    <property type="entry name" value="SSRP"/>
    <property type="match status" value="1"/>
</dbReference>
<reference evidence="6" key="2">
    <citation type="submission" date="2016-08" db="EMBL/GenBank/DDBJ databases">
        <authorList>
            <person name="Holder M.E."/>
            <person name="Ajami N.J."/>
            <person name="Petrosino J.F."/>
        </authorList>
    </citation>
    <scope>NUCLEOTIDE SEQUENCE [LARGE SCALE GENOMIC DNA]</scope>
    <source>
        <strain evidence="6">F0677</strain>
    </source>
</reference>
<keyword evidence="1 3" id="KW-0963">Cytoplasm</keyword>
<dbReference type="AlphaFoldDB" id="A0A1B3WDM9"/>
<dbReference type="OrthoDB" id="9805462at2"/>
<dbReference type="EMBL" id="QWKU01000001">
    <property type="protein sequence ID" value="RID95019.1"/>
    <property type="molecule type" value="Genomic_DNA"/>
</dbReference>
<sequence length="156" mass="18435">MKAKGNRAPISTNRKAFHDYFIHETYEAGIVLTGTEVKSIRQGRVNLRDSFVRIQGSEIWLWNTHISPYEQGNRFNQDPLRTRKLLLHRKEINKIHSLVQTKGYTIIPLKLYFKHGNIKCEIAVASGKKLYDKRRDIAERDSRRDVNRRLKEQQFD</sequence>
<dbReference type="Proteomes" id="UP000094757">
    <property type="component" value="Chromosome"/>
</dbReference>
<dbReference type="Gene3D" id="2.40.280.10">
    <property type="match status" value="1"/>
</dbReference>
<dbReference type="InterPro" id="IPR020081">
    <property type="entry name" value="SsrA-bd_prot_CS"/>
</dbReference>
<reference evidence="5 7" key="3">
    <citation type="submission" date="2018-08" db="EMBL/GenBank/DDBJ databases">
        <title>Draft genome sequence of Dialister pneumosintes KCOM 1685.</title>
        <authorList>
            <person name="Kook J.-K."/>
            <person name="Park S.-N."/>
            <person name="Lim Y.K."/>
        </authorList>
    </citation>
    <scope>NUCLEOTIDE SEQUENCE [LARGE SCALE GENOMIC DNA]</scope>
    <source>
        <strain evidence="5 7">KCOM 1685</strain>
    </source>
</reference>
<dbReference type="GO" id="GO:0070930">
    <property type="term" value="P:trans-translation-dependent protein tagging"/>
    <property type="evidence" value="ECO:0007669"/>
    <property type="project" value="TreeGrafter"/>
</dbReference>
<evidence type="ECO:0000256" key="2">
    <source>
        <dbReference type="ARBA" id="ARBA00022884"/>
    </source>
</evidence>
<reference evidence="4" key="1">
    <citation type="submission" date="2016-08" db="EMBL/GenBank/DDBJ databases">
        <authorList>
            <person name="Seilhamer J.J."/>
        </authorList>
    </citation>
    <scope>NUCLEOTIDE SEQUENCE [LARGE SCALE GENOMIC DNA]</scope>
    <source>
        <strain evidence="4">F0677</strain>
    </source>
</reference>
<dbReference type="InterPro" id="IPR000037">
    <property type="entry name" value="SsrA-bd_prot"/>
</dbReference>
<gene>
    <name evidence="3 5" type="primary">smpB</name>
    <name evidence="4" type="ORF">BCB69_03290</name>
    <name evidence="5" type="ORF">DX915_06050</name>
</gene>
<dbReference type="HAMAP" id="MF_00023">
    <property type="entry name" value="SmpB"/>
    <property type="match status" value="1"/>
</dbReference>
<evidence type="ECO:0000313" key="5">
    <source>
        <dbReference type="EMBL" id="RID95019.1"/>
    </source>
</evidence>
<dbReference type="CDD" id="cd09294">
    <property type="entry name" value="SmpB"/>
    <property type="match status" value="1"/>
</dbReference>
<dbReference type="GO" id="GO:0003723">
    <property type="term" value="F:RNA binding"/>
    <property type="evidence" value="ECO:0007669"/>
    <property type="project" value="UniProtKB-UniRule"/>
</dbReference>
<keyword evidence="2 3" id="KW-0694">RNA-binding</keyword>
<dbReference type="GO" id="GO:0005829">
    <property type="term" value="C:cytosol"/>
    <property type="evidence" value="ECO:0007669"/>
    <property type="project" value="TreeGrafter"/>
</dbReference>
<evidence type="ECO:0000313" key="6">
    <source>
        <dbReference type="Proteomes" id="UP000094757"/>
    </source>
</evidence>
<name>A0A1B3WDM9_9FIRM</name>
<dbReference type="PANTHER" id="PTHR30308:SF2">
    <property type="entry name" value="SSRA-BINDING PROTEIN"/>
    <property type="match status" value="1"/>
</dbReference>
<dbReference type="EMBL" id="CP017037">
    <property type="protein sequence ID" value="AOH39075.1"/>
    <property type="molecule type" value="Genomic_DNA"/>
</dbReference>
<keyword evidence="7" id="KW-1185">Reference proteome</keyword>
<evidence type="ECO:0000313" key="4">
    <source>
        <dbReference type="EMBL" id="AOH39075.1"/>
    </source>
</evidence>
<dbReference type="SUPFAM" id="SSF74982">
    <property type="entry name" value="Small protein B (SmpB)"/>
    <property type="match status" value="1"/>
</dbReference>
<protein>
    <recommendedName>
        <fullName evidence="3">SsrA-binding protein</fullName>
    </recommendedName>
    <alternativeName>
        <fullName evidence="3">Small protein B</fullName>
    </alternativeName>
</protein>
<dbReference type="GO" id="GO:0070929">
    <property type="term" value="P:trans-translation"/>
    <property type="evidence" value="ECO:0007669"/>
    <property type="project" value="UniProtKB-UniRule"/>
</dbReference>
<dbReference type="RefSeq" id="WP_069176995.1">
    <property type="nucleotide sequence ID" value="NZ_CP017037.1"/>
</dbReference>